<keyword evidence="1" id="KW-0472">Membrane</keyword>
<reference evidence="2 3" key="1">
    <citation type="submission" date="2020-06" db="EMBL/GenBank/DDBJ databases">
        <authorList>
            <person name="Li R."/>
            <person name="Bekaert M."/>
        </authorList>
    </citation>
    <scope>NUCLEOTIDE SEQUENCE [LARGE SCALE GENOMIC DNA]</scope>
    <source>
        <strain evidence="3">wild</strain>
    </source>
</reference>
<evidence type="ECO:0000313" key="3">
    <source>
        <dbReference type="Proteomes" id="UP000507470"/>
    </source>
</evidence>
<proteinExistence type="predicted"/>
<feature type="transmembrane region" description="Helical" evidence="1">
    <location>
        <begin position="12"/>
        <end position="31"/>
    </location>
</feature>
<dbReference type="EMBL" id="CACVKT020000966">
    <property type="protein sequence ID" value="CAC5364321.1"/>
    <property type="molecule type" value="Genomic_DNA"/>
</dbReference>
<gene>
    <name evidence="2" type="ORF">MCOR_5412</name>
</gene>
<sequence>MQFGMNIDILSFLIDICLYSLNVIFCFEFIVPEMSIFLYHYLCKHVIGTANHVKTIRLMNTVRENLSYDYRQVVITSGSVGEGLEMRGSDVDIMLISKIIKVHVNITYDDLNPTKSYFSLMTEDTKPGFAMLRLISSNNPDMLNSCEQFRGNNYVSNALFKDLYLTECNPVVHGPCVSDIKGSLDVAHCLHSTVWIEPATGWINSSVSSTGNNFSRAIHYSLDFNSKKLKYIHAYYISAVCSKHCQSLYLSKTISNKNQYKEYDTCLSYLLMSINHDIVSGWLMLASFFYKANQYKKSLIISSYALAKCTLEKLFRGTELSVIQRFTVKRDEIRKQGVVHSLKFILVDFVLFATSTLIPMELLIEGNSFELPPVLCAHFLSFVSHYHLHNVRECQSSLLDLQLTIAENYFMGKDTCATAFSYYCLGTALQIIGDNNSAKQAFTKTVKLLHQYPQVIKRLKRLYLTAYL</sequence>
<dbReference type="SUPFAM" id="SSF81901">
    <property type="entry name" value="HCP-like"/>
    <property type="match status" value="1"/>
</dbReference>
<name>A0A6J8A8Z7_MYTCO</name>
<evidence type="ECO:0000256" key="1">
    <source>
        <dbReference type="SAM" id="Phobius"/>
    </source>
</evidence>
<dbReference type="OrthoDB" id="10401872at2759"/>
<evidence type="ECO:0000313" key="2">
    <source>
        <dbReference type="EMBL" id="CAC5364321.1"/>
    </source>
</evidence>
<keyword evidence="1" id="KW-0812">Transmembrane</keyword>
<keyword evidence="3" id="KW-1185">Reference proteome</keyword>
<dbReference type="AlphaFoldDB" id="A0A6J8A8Z7"/>
<accession>A0A6J8A8Z7</accession>
<dbReference type="Proteomes" id="UP000507470">
    <property type="component" value="Unassembled WGS sequence"/>
</dbReference>
<keyword evidence="1" id="KW-1133">Transmembrane helix</keyword>
<protein>
    <submittedName>
        <fullName evidence="2">Uncharacterized protein</fullName>
    </submittedName>
</protein>
<organism evidence="2 3">
    <name type="scientific">Mytilus coruscus</name>
    <name type="common">Sea mussel</name>
    <dbReference type="NCBI Taxonomy" id="42192"/>
    <lineage>
        <taxon>Eukaryota</taxon>
        <taxon>Metazoa</taxon>
        <taxon>Spiralia</taxon>
        <taxon>Lophotrochozoa</taxon>
        <taxon>Mollusca</taxon>
        <taxon>Bivalvia</taxon>
        <taxon>Autobranchia</taxon>
        <taxon>Pteriomorphia</taxon>
        <taxon>Mytilida</taxon>
        <taxon>Mytiloidea</taxon>
        <taxon>Mytilidae</taxon>
        <taxon>Mytilinae</taxon>
        <taxon>Mytilus</taxon>
    </lineage>
</organism>